<feature type="domain" description="Chitin-binding type-2" evidence="6">
    <location>
        <begin position="14"/>
        <end position="71"/>
    </location>
</feature>
<keyword evidence="8" id="KW-1185">Reference proteome</keyword>
<dbReference type="Gene3D" id="2.170.140.10">
    <property type="entry name" value="Chitin binding domain"/>
    <property type="match status" value="4"/>
</dbReference>
<evidence type="ECO:0000256" key="1">
    <source>
        <dbReference type="ARBA" id="ARBA00022669"/>
    </source>
</evidence>
<proteinExistence type="predicted"/>
<organism evidence="7 8">
    <name type="scientific">Culex pipiens pipiens</name>
    <name type="common">Northern house mosquito</name>
    <dbReference type="NCBI Taxonomy" id="38569"/>
    <lineage>
        <taxon>Eukaryota</taxon>
        <taxon>Metazoa</taxon>
        <taxon>Ecdysozoa</taxon>
        <taxon>Arthropoda</taxon>
        <taxon>Hexapoda</taxon>
        <taxon>Insecta</taxon>
        <taxon>Pterygota</taxon>
        <taxon>Neoptera</taxon>
        <taxon>Endopterygota</taxon>
        <taxon>Diptera</taxon>
        <taxon>Nematocera</taxon>
        <taxon>Culicoidea</taxon>
        <taxon>Culicidae</taxon>
        <taxon>Culicinae</taxon>
        <taxon>Culicini</taxon>
        <taxon>Culex</taxon>
        <taxon>Culex</taxon>
    </lineage>
</organism>
<comment type="caution">
    <text evidence="7">The sequence shown here is derived from an EMBL/GenBank/DDBJ whole genome shotgun (WGS) entry which is preliminary data.</text>
</comment>
<gene>
    <name evidence="7" type="ORF">pipiens_005541</name>
</gene>
<evidence type="ECO:0000256" key="4">
    <source>
        <dbReference type="ARBA" id="ARBA00023157"/>
    </source>
</evidence>
<evidence type="ECO:0000313" key="7">
    <source>
        <dbReference type="EMBL" id="KAL1403847.1"/>
    </source>
</evidence>
<keyword evidence="3" id="KW-0677">Repeat</keyword>
<dbReference type="Pfam" id="PF01607">
    <property type="entry name" value="CBM_14"/>
    <property type="match status" value="4"/>
</dbReference>
<dbReference type="SUPFAM" id="SSF57625">
    <property type="entry name" value="Invertebrate chitin-binding proteins"/>
    <property type="match status" value="4"/>
</dbReference>
<dbReference type="PANTHER" id="PTHR23301:SF0">
    <property type="entry name" value="CHITIN-BINDING TYPE-2 DOMAIN-CONTAINING PROTEIN-RELATED"/>
    <property type="match status" value="1"/>
</dbReference>
<feature type="domain" description="Chitin-binding type-2" evidence="6">
    <location>
        <begin position="138"/>
        <end position="197"/>
    </location>
</feature>
<dbReference type="Proteomes" id="UP001562425">
    <property type="component" value="Unassembled WGS sequence"/>
</dbReference>
<feature type="domain" description="Chitin-binding type-2" evidence="6">
    <location>
        <begin position="204"/>
        <end position="263"/>
    </location>
</feature>
<keyword evidence="5" id="KW-0325">Glycoprotein</keyword>
<dbReference type="EMBL" id="JBEHCU010001084">
    <property type="protein sequence ID" value="KAL1403847.1"/>
    <property type="molecule type" value="Genomic_DNA"/>
</dbReference>
<keyword evidence="1" id="KW-0147">Chitin-binding</keyword>
<dbReference type="PROSITE" id="PS50940">
    <property type="entry name" value="CHIT_BIND_II"/>
    <property type="match status" value="3"/>
</dbReference>
<evidence type="ECO:0000313" key="8">
    <source>
        <dbReference type="Proteomes" id="UP001562425"/>
    </source>
</evidence>
<accession>A0ABD1DW31</accession>
<keyword evidence="2" id="KW-0732">Signal</keyword>
<evidence type="ECO:0000256" key="5">
    <source>
        <dbReference type="ARBA" id="ARBA00023180"/>
    </source>
</evidence>
<evidence type="ECO:0000256" key="2">
    <source>
        <dbReference type="ARBA" id="ARBA00022729"/>
    </source>
</evidence>
<sequence>MLAVGFLVSLVSAQNPCANQPDGRFVNDFTACEAFYTCVRNMPVPGRCEPSFFFNEERQMCDHPWNVICLLCTGPDAPTEEPPVDPEVPPLDARSVSRNLEGVEFFPIENECAKYTLCINGRGHLQMCGENLLFDRTLKQCVPAETADSVPDPDDCASYFMCFGGQIVQESTRCAGDLLFDPVLLRCNFPDDVECETDVRPPSILECNPTGLHNIPSLDSCTEHFICSDGTKLGPVSCAAGLIFDINTMRCQREDLEGVECIIPSDTPPA</sequence>
<dbReference type="InterPro" id="IPR051940">
    <property type="entry name" value="Chitin_bind-dev_reg"/>
</dbReference>
<dbReference type="PANTHER" id="PTHR23301">
    <property type="entry name" value="CHITIN BINDING PERITROPHIN-A"/>
    <property type="match status" value="1"/>
</dbReference>
<keyword evidence="4" id="KW-1015">Disulfide bond</keyword>
<protein>
    <recommendedName>
        <fullName evidence="6">Chitin-binding type-2 domain-containing protein</fullName>
    </recommendedName>
</protein>
<reference evidence="7 8" key="1">
    <citation type="submission" date="2024-05" db="EMBL/GenBank/DDBJ databases">
        <title>Culex pipiens pipiens assembly and annotation.</title>
        <authorList>
            <person name="Alout H."/>
            <person name="Durand T."/>
        </authorList>
    </citation>
    <scope>NUCLEOTIDE SEQUENCE [LARGE SCALE GENOMIC DNA]</scope>
    <source>
        <strain evidence="7">HA-2024</strain>
        <tissue evidence="7">Whole body</tissue>
    </source>
</reference>
<dbReference type="InterPro" id="IPR002557">
    <property type="entry name" value="Chitin-bd_dom"/>
</dbReference>
<name>A0ABD1DW31_CULPP</name>
<evidence type="ECO:0000259" key="6">
    <source>
        <dbReference type="PROSITE" id="PS50940"/>
    </source>
</evidence>
<evidence type="ECO:0000256" key="3">
    <source>
        <dbReference type="ARBA" id="ARBA00022737"/>
    </source>
</evidence>
<dbReference type="InterPro" id="IPR036508">
    <property type="entry name" value="Chitin-bd_dom_sf"/>
</dbReference>
<dbReference type="GO" id="GO:0008061">
    <property type="term" value="F:chitin binding"/>
    <property type="evidence" value="ECO:0007669"/>
    <property type="project" value="UniProtKB-KW"/>
</dbReference>
<dbReference type="SMART" id="SM00494">
    <property type="entry name" value="ChtBD2"/>
    <property type="match status" value="4"/>
</dbReference>
<dbReference type="AlphaFoldDB" id="A0ABD1DW31"/>